<feature type="compositionally biased region" description="Polar residues" evidence="1">
    <location>
        <begin position="46"/>
        <end position="66"/>
    </location>
</feature>
<dbReference type="EMBL" id="CM007650">
    <property type="protein sequence ID" value="ONM61255.1"/>
    <property type="molecule type" value="Genomic_DNA"/>
</dbReference>
<feature type="compositionally biased region" description="Basic and acidic residues" evidence="1">
    <location>
        <begin position="185"/>
        <end position="196"/>
    </location>
</feature>
<organism evidence="2">
    <name type="scientific">Zea mays</name>
    <name type="common">Maize</name>
    <dbReference type="NCBI Taxonomy" id="4577"/>
    <lineage>
        <taxon>Eukaryota</taxon>
        <taxon>Viridiplantae</taxon>
        <taxon>Streptophyta</taxon>
        <taxon>Embryophyta</taxon>
        <taxon>Tracheophyta</taxon>
        <taxon>Spermatophyta</taxon>
        <taxon>Magnoliopsida</taxon>
        <taxon>Liliopsida</taxon>
        <taxon>Poales</taxon>
        <taxon>Poaceae</taxon>
        <taxon>PACMAD clade</taxon>
        <taxon>Panicoideae</taxon>
        <taxon>Andropogonodae</taxon>
        <taxon>Andropogoneae</taxon>
        <taxon>Tripsacinae</taxon>
        <taxon>Zea</taxon>
    </lineage>
</organism>
<proteinExistence type="predicted"/>
<evidence type="ECO:0000256" key="1">
    <source>
        <dbReference type="SAM" id="MobiDB-lite"/>
    </source>
</evidence>
<feature type="region of interest" description="Disordered" evidence="1">
    <location>
        <begin position="1"/>
        <end position="130"/>
    </location>
</feature>
<accession>A0A1D6IPU8</accession>
<feature type="compositionally biased region" description="Polar residues" evidence="1">
    <location>
        <begin position="7"/>
        <end position="22"/>
    </location>
</feature>
<gene>
    <name evidence="2" type="ORF">ZEAMMB73_Zm00001d022621</name>
</gene>
<feature type="region of interest" description="Disordered" evidence="1">
    <location>
        <begin position="170"/>
        <end position="205"/>
    </location>
</feature>
<feature type="compositionally biased region" description="Polar residues" evidence="1">
    <location>
        <begin position="83"/>
        <end position="95"/>
    </location>
</feature>
<protein>
    <submittedName>
        <fullName evidence="2">Beta-galactosidase 11</fullName>
    </submittedName>
</protein>
<reference evidence="2" key="1">
    <citation type="submission" date="2015-12" db="EMBL/GenBank/DDBJ databases">
        <title>Update maize B73 reference genome by single molecule sequencing technologies.</title>
        <authorList>
            <consortium name="Maize Genome Sequencing Project"/>
            <person name="Ware D."/>
        </authorList>
    </citation>
    <scope>NUCLEOTIDE SEQUENCE [LARGE SCALE GENOMIC DNA]</scope>
    <source>
        <tissue evidence="2">Seedling</tissue>
    </source>
</reference>
<name>A0A1D6IPU8_MAIZE</name>
<sequence>MSPPHRQATTPGKSMQPLSSSLPPRHPAYTLTQRGKRHVDCRSSRIAASSATPSARNTGRDNTLSRASPCHARTDAGPGPGTRSHQSQLALDTQPSSPPRNASPGHHEPPPMCTDHNRQPNTASTARAQPLPSAVVSDVWSRLTTPLSRATLLPTNAASSSLLSAAPHFSPGCATMMPPRNAQSRRREQSPSEKRRSSSFHLWRTSKETRRPDLLAHREHLCSGGCSPASLSPPQFFLSQPCSALFSTVAAAPL</sequence>
<evidence type="ECO:0000313" key="2">
    <source>
        <dbReference type="EMBL" id="ONM61255.1"/>
    </source>
</evidence>
<dbReference type="AlphaFoldDB" id="A0A1D6IPU8"/>